<dbReference type="InterPro" id="IPR021109">
    <property type="entry name" value="Peptidase_aspartic_dom_sf"/>
</dbReference>
<dbReference type="PROSITE" id="PS00141">
    <property type="entry name" value="ASP_PROTEASE"/>
    <property type="match status" value="1"/>
</dbReference>
<evidence type="ECO:0008006" key="3">
    <source>
        <dbReference type="Google" id="ProtNLM"/>
    </source>
</evidence>
<comment type="caution">
    <text evidence="1">The sequence shown here is derived from an EMBL/GenBank/DDBJ whole genome shotgun (WGS) entry which is preliminary data.</text>
</comment>
<accession>A0ABN9SZY9</accession>
<name>A0ABN9SZY9_9DINO</name>
<sequence length="182" mass="17852">MPSGPGANLYSAGAMLMGSLRGGLKVLAFSGMPVGAFTWHARVEGVVLPRFGQRDKLGILRPGGGGSAAALGVVDTGATFSAVSDAAAPALGVRARGGGTEVSAVGVDGRPLRLPLAQGVSLPLGGARLPAGGWAEAVALEADAIAVGDLPALEGLIGDQRPAVLLGLDVLGDRRLVSEGAG</sequence>
<evidence type="ECO:0000313" key="2">
    <source>
        <dbReference type="Proteomes" id="UP001189429"/>
    </source>
</evidence>
<protein>
    <recommendedName>
        <fullName evidence="3">Peptidase A2 domain-containing protein</fullName>
    </recommendedName>
</protein>
<evidence type="ECO:0000313" key="1">
    <source>
        <dbReference type="EMBL" id="CAK0838137.1"/>
    </source>
</evidence>
<gene>
    <name evidence="1" type="ORF">PCOR1329_LOCUS34162</name>
</gene>
<dbReference type="Gene3D" id="2.40.70.10">
    <property type="entry name" value="Acid Proteases"/>
    <property type="match status" value="1"/>
</dbReference>
<reference evidence="1" key="1">
    <citation type="submission" date="2023-10" db="EMBL/GenBank/DDBJ databases">
        <authorList>
            <person name="Chen Y."/>
            <person name="Shah S."/>
            <person name="Dougan E. K."/>
            <person name="Thang M."/>
            <person name="Chan C."/>
        </authorList>
    </citation>
    <scope>NUCLEOTIDE SEQUENCE [LARGE SCALE GENOMIC DNA]</scope>
</reference>
<organism evidence="1 2">
    <name type="scientific">Prorocentrum cordatum</name>
    <dbReference type="NCBI Taxonomy" id="2364126"/>
    <lineage>
        <taxon>Eukaryota</taxon>
        <taxon>Sar</taxon>
        <taxon>Alveolata</taxon>
        <taxon>Dinophyceae</taxon>
        <taxon>Prorocentrales</taxon>
        <taxon>Prorocentraceae</taxon>
        <taxon>Prorocentrum</taxon>
    </lineage>
</organism>
<dbReference type="EMBL" id="CAUYUJ010014201">
    <property type="protein sequence ID" value="CAK0838137.1"/>
    <property type="molecule type" value="Genomic_DNA"/>
</dbReference>
<dbReference type="Proteomes" id="UP001189429">
    <property type="component" value="Unassembled WGS sequence"/>
</dbReference>
<dbReference type="InterPro" id="IPR001969">
    <property type="entry name" value="Aspartic_peptidase_AS"/>
</dbReference>
<proteinExistence type="predicted"/>
<dbReference type="Pfam" id="PF13650">
    <property type="entry name" value="Asp_protease_2"/>
    <property type="match status" value="1"/>
</dbReference>
<keyword evidence="2" id="KW-1185">Reference proteome</keyword>